<proteinExistence type="predicted"/>
<reference evidence="1 2" key="1">
    <citation type="submission" date="2013-11" db="EMBL/GenBank/DDBJ databases">
        <title>The Genome Sequence of Phytophthora parasitica P1976.</title>
        <authorList>
            <consortium name="The Broad Institute Genomics Platform"/>
            <person name="Russ C."/>
            <person name="Tyler B."/>
            <person name="Panabieres F."/>
            <person name="Shan W."/>
            <person name="Tripathy S."/>
            <person name="Grunwald N."/>
            <person name="Machado M."/>
            <person name="Johnson C.S."/>
            <person name="Walker B."/>
            <person name="Young S."/>
            <person name="Zeng Q."/>
            <person name="Gargeya S."/>
            <person name="Fitzgerald M."/>
            <person name="Haas B."/>
            <person name="Abouelleil A."/>
            <person name="Allen A.W."/>
            <person name="Alvarado L."/>
            <person name="Arachchi H.M."/>
            <person name="Berlin A.M."/>
            <person name="Chapman S.B."/>
            <person name="Gainer-Dewar J."/>
            <person name="Goldberg J."/>
            <person name="Griggs A."/>
            <person name="Gujja S."/>
            <person name="Hansen M."/>
            <person name="Howarth C."/>
            <person name="Imamovic A."/>
            <person name="Ireland A."/>
            <person name="Larimer J."/>
            <person name="McCowan C."/>
            <person name="Murphy C."/>
            <person name="Pearson M."/>
            <person name="Poon T.W."/>
            <person name="Priest M."/>
            <person name="Roberts A."/>
            <person name="Saif S."/>
            <person name="Shea T."/>
            <person name="Sisk P."/>
            <person name="Sykes S."/>
            <person name="Wortman J."/>
            <person name="Nusbaum C."/>
            <person name="Birren B."/>
        </authorList>
    </citation>
    <scope>NUCLEOTIDE SEQUENCE [LARGE SCALE GENOMIC DNA]</scope>
    <source>
        <strain evidence="1 2">P1976</strain>
    </source>
</reference>
<dbReference type="SUPFAM" id="SSF52777">
    <property type="entry name" value="CoA-dependent acyltransferases"/>
    <property type="match status" value="1"/>
</dbReference>
<dbReference type="OrthoDB" id="10016361at2759"/>
<sequence>MTPPVRTENGKVRVQLRGFERVYTAVDESSTKVAHVMVVKGPVRILVQHLPTALMHTFNLHPRMRALQVQGAFHEAEIQPLITVIDVATRRLLRVRSTDKAEEQTGAWKRHVQEECEKFVNRYEEFASFLEIWINESNDMARLFLFSDHYMCDGTSGVTILNDTLKHVALLASEEKIEPKQHPVRASPYNLWLDNYTFTTPLTKMTVRLLSPVIKSILTSHTKPLLPARSDQADLVYPFTNNPSYALFEAGAPQTMKKVLQRCKQEGVTYSGALTAAVILAYYYASQKHHSTALTESFKVTLTMSTNLRSRLPTPVPEDVVGSYASLVPLDSVKSLGTVFASVKFWDVARSCKQDIKNGLKSPAVAFTDIFMDQNFNSASVSTAFSKHVMKNSCSGDVNISNIGRYPYPTSHTLGDAGELSVENLFLYESVPFFSMGALMYVSTVKSFNYSMLHKYEDKDAKRLFKAYVTFGEHIGDVDENSTMADVFAQVESKLGSPASY</sequence>
<evidence type="ECO:0000313" key="2">
    <source>
        <dbReference type="Proteomes" id="UP000028582"/>
    </source>
</evidence>
<dbReference type="InterPro" id="IPR010828">
    <property type="entry name" value="Atf2/Sli1-like"/>
</dbReference>
<name>A0A081ATS4_PHYNI</name>
<organism evidence="1 2">
    <name type="scientific">Phytophthora nicotianae P1976</name>
    <dbReference type="NCBI Taxonomy" id="1317066"/>
    <lineage>
        <taxon>Eukaryota</taxon>
        <taxon>Sar</taxon>
        <taxon>Stramenopiles</taxon>
        <taxon>Oomycota</taxon>
        <taxon>Peronosporomycetes</taxon>
        <taxon>Peronosporales</taxon>
        <taxon>Peronosporaceae</taxon>
        <taxon>Phytophthora</taxon>
    </lineage>
</organism>
<dbReference type="Gene3D" id="3.30.559.30">
    <property type="entry name" value="Nonribosomal peptide synthetase, condensation domain"/>
    <property type="match status" value="1"/>
</dbReference>
<protein>
    <recommendedName>
        <fullName evidence="3">Condensation domain-containing protein</fullName>
    </recommendedName>
</protein>
<dbReference type="Proteomes" id="UP000028582">
    <property type="component" value="Unassembled WGS sequence"/>
</dbReference>
<dbReference type="Pfam" id="PF07247">
    <property type="entry name" value="AATase"/>
    <property type="match status" value="1"/>
</dbReference>
<comment type="caution">
    <text evidence="1">The sequence shown here is derived from an EMBL/GenBank/DDBJ whole genome shotgun (WGS) entry which is preliminary data.</text>
</comment>
<evidence type="ECO:0008006" key="3">
    <source>
        <dbReference type="Google" id="ProtNLM"/>
    </source>
</evidence>
<dbReference type="PANTHER" id="PTHR28037:SF1">
    <property type="entry name" value="ALCOHOL O-ACETYLTRANSFERASE 1-RELATED"/>
    <property type="match status" value="1"/>
</dbReference>
<accession>A0A081ATS4</accession>
<dbReference type="PANTHER" id="PTHR28037">
    <property type="entry name" value="ALCOHOL O-ACETYLTRANSFERASE 1-RELATED"/>
    <property type="match status" value="1"/>
</dbReference>
<dbReference type="EMBL" id="ANJA01000740">
    <property type="protein sequence ID" value="ETO82285.1"/>
    <property type="molecule type" value="Genomic_DNA"/>
</dbReference>
<gene>
    <name evidence="1" type="ORF">F444_03549</name>
</gene>
<dbReference type="AlphaFoldDB" id="A0A081ATS4"/>
<dbReference type="InterPro" id="IPR052058">
    <property type="entry name" value="Alcohol_O-acetyltransferase"/>
</dbReference>
<evidence type="ECO:0000313" key="1">
    <source>
        <dbReference type="EMBL" id="ETO82285.1"/>
    </source>
</evidence>